<feature type="region of interest" description="Disordered" evidence="1">
    <location>
        <begin position="1"/>
        <end position="32"/>
    </location>
</feature>
<dbReference type="Proteomes" id="UP001164746">
    <property type="component" value="Chromosome 3"/>
</dbReference>
<accession>A0ABY7DTJ2</accession>
<proteinExistence type="predicted"/>
<dbReference type="EMBL" id="CP111014">
    <property type="protein sequence ID" value="WAR00152.1"/>
    <property type="molecule type" value="Genomic_DNA"/>
</dbReference>
<organism evidence="2 3">
    <name type="scientific">Mya arenaria</name>
    <name type="common">Soft-shell clam</name>
    <dbReference type="NCBI Taxonomy" id="6604"/>
    <lineage>
        <taxon>Eukaryota</taxon>
        <taxon>Metazoa</taxon>
        <taxon>Spiralia</taxon>
        <taxon>Lophotrochozoa</taxon>
        <taxon>Mollusca</taxon>
        <taxon>Bivalvia</taxon>
        <taxon>Autobranchia</taxon>
        <taxon>Heteroconchia</taxon>
        <taxon>Euheterodonta</taxon>
        <taxon>Imparidentia</taxon>
        <taxon>Neoheterodontei</taxon>
        <taxon>Myida</taxon>
        <taxon>Myoidea</taxon>
        <taxon>Myidae</taxon>
        <taxon>Mya</taxon>
    </lineage>
</organism>
<evidence type="ECO:0000256" key="1">
    <source>
        <dbReference type="SAM" id="MobiDB-lite"/>
    </source>
</evidence>
<reference evidence="2" key="1">
    <citation type="submission" date="2022-11" db="EMBL/GenBank/DDBJ databases">
        <title>Centuries of genome instability and evolution in soft-shell clam transmissible cancer (bioRxiv).</title>
        <authorList>
            <person name="Hart S.F.M."/>
            <person name="Yonemitsu M.A."/>
            <person name="Giersch R.M."/>
            <person name="Beal B.F."/>
            <person name="Arriagada G."/>
            <person name="Davis B.W."/>
            <person name="Ostrander E.A."/>
            <person name="Goff S.P."/>
            <person name="Metzger M.J."/>
        </authorList>
    </citation>
    <scope>NUCLEOTIDE SEQUENCE</scope>
    <source>
        <strain evidence="2">MELC-2E11</strain>
        <tissue evidence="2">Siphon/mantle</tissue>
    </source>
</reference>
<evidence type="ECO:0000313" key="2">
    <source>
        <dbReference type="EMBL" id="WAR00152.1"/>
    </source>
</evidence>
<evidence type="ECO:0000313" key="3">
    <source>
        <dbReference type="Proteomes" id="UP001164746"/>
    </source>
</evidence>
<feature type="non-terminal residue" evidence="2">
    <location>
        <position position="123"/>
    </location>
</feature>
<keyword evidence="3" id="KW-1185">Reference proteome</keyword>
<gene>
    <name evidence="2" type="ORF">MAR_024524</name>
</gene>
<protein>
    <submittedName>
        <fullName evidence="2">Uncharacterized protein</fullName>
    </submittedName>
</protein>
<name>A0ABY7DTJ2_MYAAR</name>
<sequence length="123" mass="14215">MKNVQEKVEHQKPSDVYAQMTDPSYNNYTDYPRDTRQCQNVKTLQKKNKADKLMNVFQMVSEKHPFVVEIIHSRENPLPSLNKSHTFISSNECVVGFDRTLLLGKCFVGTTVYKSNKDTRKGT</sequence>
<feature type="compositionally biased region" description="Basic and acidic residues" evidence="1">
    <location>
        <begin position="1"/>
        <end position="13"/>
    </location>
</feature>